<accession>A0A1F5YIR2</accession>
<dbReference type="AlphaFoldDB" id="A0A1F5YIR2"/>
<dbReference type="SUPFAM" id="SSF53448">
    <property type="entry name" value="Nucleotide-diphospho-sugar transferases"/>
    <property type="match status" value="1"/>
</dbReference>
<evidence type="ECO:0000256" key="3">
    <source>
        <dbReference type="ARBA" id="ARBA00022679"/>
    </source>
</evidence>
<dbReference type="PANTHER" id="PTHR43398:SF1">
    <property type="entry name" value="DOLICHOL-PHOSPHATE MANNOSYLTRANSFERASE SUBUNIT 1"/>
    <property type="match status" value="1"/>
</dbReference>
<evidence type="ECO:0000313" key="6">
    <source>
        <dbReference type="Proteomes" id="UP000177396"/>
    </source>
</evidence>
<evidence type="ECO:0000313" key="5">
    <source>
        <dbReference type="EMBL" id="OGG00088.1"/>
    </source>
</evidence>
<comment type="caution">
    <text evidence="5">The sequence shown here is derived from an EMBL/GenBank/DDBJ whole genome shotgun (WGS) entry which is preliminary data.</text>
</comment>
<name>A0A1F5YIR2_9BACT</name>
<keyword evidence="3" id="KW-0808">Transferase</keyword>
<dbReference type="InterPro" id="IPR001173">
    <property type="entry name" value="Glyco_trans_2-like"/>
</dbReference>
<keyword evidence="2" id="KW-0328">Glycosyltransferase</keyword>
<dbReference type="InterPro" id="IPR039528">
    <property type="entry name" value="DPM1-like"/>
</dbReference>
<proteinExistence type="inferred from homology"/>
<dbReference type="Gene3D" id="3.90.550.10">
    <property type="entry name" value="Spore Coat Polysaccharide Biosynthesis Protein SpsA, Chain A"/>
    <property type="match status" value="1"/>
</dbReference>
<organism evidence="5 6">
    <name type="scientific">Candidatus Gottesmanbacteria bacterium RBG_16_38_7b</name>
    <dbReference type="NCBI Taxonomy" id="1798372"/>
    <lineage>
        <taxon>Bacteria</taxon>
        <taxon>Candidatus Gottesmaniibacteriota</taxon>
    </lineage>
</organism>
<dbReference type="PANTHER" id="PTHR43398">
    <property type="entry name" value="DOLICHOL-PHOSPHATE MANNOSYLTRANSFERASE SUBUNIT 1"/>
    <property type="match status" value="1"/>
</dbReference>
<feature type="domain" description="Glycosyltransferase 2-like" evidence="4">
    <location>
        <begin position="4"/>
        <end position="175"/>
    </location>
</feature>
<sequence>MTVSFIIPFHNEEKNCRSMVTRVDKFAHTNKLNYEIIPVDDRSTDRTAEILAEISQKNGKIKPVYRIKDSRKLGNTMGKALIAGTNKAIGEFVIWTMGDLADSTVTYKEIINKLYNNYDLVFGSRYMPGGSWGNLDPLKAFLSSSGTRLARILFGIKVHDITNAFRGFRRDIFNSLKLEETGFSISPEFAIKAYFKGLKLGEVPTTYTNRVEGVSSFKLYQMTHSYIFLYLKLFFKYKLKPHKLP</sequence>
<evidence type="ECO:0000256" key="2">
    <source>
        <dbReference type="ARBA" id="ARBA00022676"/>
    </source>
</evidence>
<dbReference type="InterPro" id="IPR029044">
    <property type="entry name" value="Nucleotide-diphossugar_trans"/>
</dbReference>
<evidence type="ECO:0000259" key="4">
    <source>
        <dbReference type="Pfam" id="PF00535"/>
    </source>
</evidence>
<dbReference type="Proteomes" id="UP000177396">
    <property type="component" value="Unassembled WGS sequence"/>
</dbReference>
<protein>
    <recommendedName>
        <fullName evidence="4">Glycosyltransferase 2-like domain-containing protein</fullName>
    </recommendedName>
</protein>
<dbReference type="GO" id="GO:0004582">
    <property type="term" value="F:dolichyl-phosphate beta-D-mannosyltransferase activity"/>
    <property type="evidence" value="ECO:0007669"/>
    <property type="project" value="InterPro"/>
</dbReference>
<dbReference type="EMBL" id="MFJB01000034">
    <property type="protein sequence ID" value="OGG00088.1"/>
    <property type="molecule type" value="Genomic_DNA"/>
</dbReference>
<comment type="similarity">
    <text evidence="1">Belongs to the glycosyltransferase 2 family.</text>
</comment>
<gene>
    <name evidence="5" type="ORF">A2153_01815</name>
</gene>
<dbReference type="Pfam" id="PF00535">
    <property type="entry name" value="Glycos_transf_2"/>
    <property type="match status" value="1"/>
</dbReference>
<reference evidence="5 6" key="1">
    <citation type="journal article" date="2016" name="Nat. Commun.">
        <title>Thousands of microbial genomes shed light on interconnected biogeochemical processes in an aquifer system.</title>
        <authorList>
            <person name="Anantharaman K."/>
            <person name="Brown C.T."/>
            <person name="Hug L.A."/>
            <person name="Sharon I."/>
            <person name="Castelle C.J."/>
            <person name="Probst A.J."/>
            <person name="Thomas B.C."/>
            <person name="Singh A."/>
            <person name="Wilkins M.J."/>
            <person name="Karaoz U."/>
            <person name="Brodie E.L."/>
            <person name="Williams K.H."/>
            <person name="Hubbard S.S."/>
            <person name="Banfield J.F."/>
        </authorList>
    </citation>
    <scope>NUCLEOTIDE SEQUENCE [LARGE SCALE GENOMIC DNA]</scope>
</reference>
<evidence type="ECO:0000256" key="1">
    <source>
        <dbReference type="ARBA" id="ARBA00006739"/>
    </source>
</evidence>